<dbReference type="GO" id="GO:0008422">
    <property type="term" value="F:beta-glucosidase activity"/>
    <property type="evidence" value="ECO:0007669"/>
    <property type="project" value="TreeGrafter"/>
</dbReference>
<dbReference type="Proteomes" id="UP000502421">
    <property type="component" value="Chromosome"/>
</dbReference>
<dbReference type="InterPro" id="IPR017853">
    <property type="entry name" value="GH"/>
</dbReference>
<evidence type="ECO:0000256" key="8">
    <source>
        <dbReference type="SAM" id="SignalP"/>
    </source>
</evidence>
<feature type="signal peptide" evidence="8">
    <location>
        <begin position="1"/>
        <end position="31"/>
    </location>
</feature>
<dbReference type="PROSITE" id="PS50231">
    <property type="entry name" value="RICIN_B_LECTIN"/>
    <property type="match status" value="1"/>
</dbReference>
<evidence type="ECO:0000259" key="9">
    <source>
        <dbReference type="SMART" id="SM00458"/>
    </source>
</evidence>
<keyword evidence="8" id="KW-0732">Signal</keyword>
<accession>A0AAE6ZGT0</accession>
<evidence type="ECO:0000256" key="1">
    <source>
        <dbReference type="ARBA" id="ARBA00005641"/>
    </source>
</evidence>
<dbReference type="RefSeq" id="WP_168804183.1">
    <property type="nucleotide sequence ID" value="NZ_CP051205.1"/>
</dbReference>
<dbReference type="KEGG" id="coy:HF329_11555"/>
<feature type="chain" id="PRO_5042035267" evidence="8">
    <location>
        <begin position="32"/>
        <end position="615"/>
    </location>
</feature>
<feature type="domain" description="Ricin B lectin" evidence="9">
    <location>
        <begin position="380"/>
        <end position="512"/>
    </location>
</feature>
<dbReference type="CDD" id="cd00161">
    <property type="entry name" value="beta-trefoil_Ricin-like"/>
    <property type="match status" value="1"/>
</dbReference>
<dbReference type="SUPFAM" id="SSF50370">
    <property type="entry name" value="Ricin B-like lectins"/>
    <property type="match status" value="1"/>
</dbReference>
<organism evidence="10 11">
    <name type="scientific">Chitinophaga oryzae</name>
    <dbReference type="NCBI Taxonomy" id="2725414"/>
    <lineage>
        <taxon>Bacteria</taxon>
        <taxon>Pseudomonadati</taxon>
        <taxon>Bacteroidota</taxon>
        <taxon>Chitinophagia</taxon>
        <taxon>Chitinophagales</taxon>
        <taxon>Chitinophagaceae</taxon>
        <taxon>Chitinophaga</taxon>
    </lineage>
</organism>
<dbReference type="GO" id="GO:0005576">
    <property type="term" value="C:extracellular region"/>
    <property type="evidence" value="ECO:0007669"/>
    <property type="project" value="TreeGrafter"/>
</dbReference>
<evidence type="ECO:0000313" key="11">
    <source>
        <dbReference type="Proteomes" id="UP000502421"/>
    </source>
</evidence>
<evidence type="ECO:0000256" key="7">
    <source>
        <dbReference type="RuleBase" id="RU361153"/>
    </source>
</evidence>
<dbReference type="PANTHER" id="PTHR31297">
    <property type="entry name" value="GLUCAN ENDO-1,6-BETA-GLUCOSIDASE B"/>
    <property type="match status" value="1"/>
</dbReference>
<dbReference type="Gene3D" id="3.20.20.80">
    <property type="entry name" value="Glycosidases"/>
    <property type="match status" value="1"/>
</dbReference>
<dbReference type="GO" id="GO:0030245">
    <property type="term" value="P:cellulose catabolic process"/>
    <property type="evidence" value="ECO:0007669"/>
    <property type="project" value="UniProtKB-KW"/>
</dbReference>
<evidence type="ECO:0000256" key="4">
    <source>
        <dbReference type="ARBA" id="ARBA00023277"/>
    </source>
</evidence>
<dbReference type="AlphaFoldDB" id="A0AAE6ZGT0"/>
<dbReference type="NCBIfam" id="TIGR04183">
    <property type="entry name" value="Por_Secre_tail"/>
    <property type="match status" value="1"/>
</dbReference>
<dbReference type="EMBL" id="CP051205">
    <property type="protein sequence ID" value="QJB31927.1"/>
    <property type="molecule type" value="Genomic_DNA"/>
</dbReference>
<keyword evidence="2 7" id="KW-0378">Hydrolase</keyword>
<dbReference type="InterPro" id="IPR001547">
    <property type="entry name" value="Glyco_hydro_5"/>
</dbReference>
<sequence length="615" mass="67394">MQRTNVRHYVRSCIRTAVQLLVLLFAGLQLSAQLPSAQSIAGKMKVGWNLGNTLEAICGENAWGGVVTQTTIDAVKASGFNTIRLPVAWDCHSTNGVIDPAWMARVKEVVDYCMRDSLYIIVNIHWDNGWLENNVTPAAQAQVNAKQQSYWTQIANAFKNYNEHLLFASANEPAVNDATGMSVLLSYHQTFINAVRATGGNNSSRTLVIQGPSTNIDKTNTLMNTMPTDPIANRLMMEIHYYEPAQFTLITKDETWGKMFYYWGANYHSTTDASRNATWGEESFMDAQLDLMKTKFIDKGIPVIIGEFAAIRRTLNPPSDQALHNASRWHFYDYLVSSARAKGLIPICWDINKEMYDRGTGVVLDQETISTIMKAAGVTPGYVRLANRATGLLADGMYRSANGANTGQWSYSGSDAQQWTVEAADGYVRLKNRATGLYLDGLGRTADGSVAGLWSFSSSYNQQWKTEATGNYIKLKNRATGLYLDGLGQTANGADLAQWSGSSSYNQQWTMTGVALPAAALTGAAVTADMARPSADELNVYPNPFTNTFRITAGKQDKIERITIIDASGKPVMVKVQPSPADLLAVGAALKTGTYVVVVKGRGWTKKSKVVKMVP</sequence>
<name>A0AAE6ZGT0_9BACT</name>
<protein>
    <submittedName>
        <fullName evidence="10">Cellulase family glycosylhydrolase</fullName>
    </submittedName>
</protein>
<comment type="similarity">
    <text evidence="1 7">Belongs to the glycosyl hydrolase 5 (cellulase A) family.</text>
</comment>
<proteinExistence type="inferred from homology"/>
<reference evidence="11" key="1">
    <citation type="submission" date="2020-04" db="EMBL/GenBank/DDBJ databases">
        <authorList>
            <person name="Kittiwongwattana C."/>
        </authorList>
    </citation>
    <scope>NUCLEOTIDE SEQUENCE [LARGE SCALE GENOMIC DNA]</scope>
    <source>
        <strain evidence="11">1310</strain>
    </source>
</reference>
<dbReference type="InterPro" id="IPR026444">
    <property type="entry name" value="Secre_tail"/>
</dbReference>
<dbReference type="InterPro" id="IPR050386">
    <property type="entry name" value="Glycosyl_hydrolase_5"/>
</dbReference>
<dbReference type="Pfam" id="PF18962">
    <property type="entry name" value="Por_Secre_tail"/>
    <property type="match status" value="1"/>
</dbReference>
<dbReference type="SMART" id="SM00458">
    <property type="entry name" value="RICIN"/>
    <property type="match status" value="1"/>
</dbReference>
<dbReference type="InterPro" id="IPR000772">
    <property type="entry name" value="Ricin_B_lectin"/>
</dbReference>
<keyword evidence="5 7" id="KW-0326">Glycosidase</keyword>
<keyword evidence="4" id="KW-0119">Carbohydrate metabolism</keyword>
<keyword evidence="6" id="KW-0624">Polysaccharide degradation</keyword>
<dbReference type="InterPro" id="IPR035992">
    <property type="entry name" value="Ricin_B-like_lectins"/>
</dbReference>
<dbReference type="Pfam" id="PF14200">
    <property type="entry name" value="RicinB_lectin_2"/>
    <property type="match status" value="2"/>
</dbReference>
<evidence type="ECO:0000256" key="6">
    <source>
        <dbReference type="ARBA" id="ARBA00023326"/>
    </source>
</evidence>
<evidence type="ECO:0000313" key="10">
    <source>
        <dbReference type="EMBL" id="QJB31927.1"/>
    </source>
</evidence>
<dbReference type="Pfam" id="PF00150">
    <property type="entry name" value="Cellulase"/>
    <property type="match status" value="1"/>
</dbReference>
<evidence type="ECO:0000256" key="3">
    <source>
        <dbReference type="ARBA" id="ARBA00023001"/>
    </source>
</evidence>
<gene>
    <name evidence="10" type="ORF">HF329_11555</name>
</gene>
<dbReference type="Gene3D" id="2.80.10.50">
    <property type="match status" value="1"/>
</dbReference>
<keyword evidence="3" id="KW-0136">Cellulose degradation</keyword>
<dbReference type="GO" id="GO:0009986">
    <property type="term" value="C:cell surface"/>
    <property type="evidence" value="ECO:0007669"/>
    <property type="project" value="TreeGrafter"/>
</dbReference>
<evidence type="ECO:0000256" key="2">
    <source>
        <dbReference type="ARBA" id="ARBA00022801"/>
    </source>
</evidence>
<dbReference type="SUPFAM" id="SSF51445">
    <property type="entry name" value="(Trans)glycosidases"/>
    <property type="match status" value="1"/>
</dbReference>
<evidence type="ECO:0000256" key="5">
    <source>
        <dbReference type="ARBA" id="ARBA00023295"/>
    </source>
</evidence>
<dbReference type="PANTHER" id="PTHR31297:SF41">
    <property type="entry name" value="ENDOGLUCANASE, PUTATIVE (AFU_ORTHOLOGUE AFUA_5G01830)-RELATED"/>
    <property type="match status" value="1"/>
</dbReference>